<comment type="caution">
    <text evidence="6">The sequence shown here is derived from an EMBL/GenBank/DDBJ whole genome shotgun (WGS) entry which is preliminary data.</text>
</comment>
<dbReference type="PANTHER" id="PTHR43561:SF3">
    <property type="entry name" value="HYDROXYACYL-COENZYME A DEHYDROGENASE, MITOCHONDRIAL"/>
    <property type="match status" value="1"/>
</dbReference>
<dbReference type="Gene3D" id="3.40.50.720">
    <property type="entry name" value="NAD(P)-binding Rossmann-like Domain"/>
    <property type="match status" value="1"/>
</dbReference>
<gene>
    <name evidence="6" type="ORF">BZG01_19605</name>
</gene>
<dbReference type="Pfam" id="PF00725">
    <property type="entry name" value="3HCDH"/>
    <property type="match status" value="1"/>
</dbReference>
<sequence>MDLIRKMENVSVLGAAGKMGSGILVLLSFEMAKLKIGKKEDKDFVLNAVDVSQSALNSLLGYVKSQLVKHAEKNIVELRTWYEDREDLIDNDEIISQFVYDVMEMIQTSTRIETAYGSQLIFEAIKEDKALKVKLFSQIKKNNPDAWFLTNTSSIPIGEIEKEAGLNGDIIGYHFYNPPVIQKLLEIIKTDHTNDDLAAFSVNLAKSMRKIVVQSRDVAGFIGNGHFMRDALYALNLAEELAKTEGWAKAFFLIDTISRDLLVRPMGIFQLLDYVGIDVTRFILESMQPSFPDEKLSHATLNQLFDNEVKGGQFADGSQKNGIFKYQKGRITEVYDLENAKYIPTENIEMDCAVLLGELPTLKIYWKSVVRDVKKADHLKKFFNELHQIDSVGANLAIAYGKNSKAIGQMLVDTKVAESKADVNTVLETGFFHAYGPINEYF</sequence>
<evidence type="ECO:0000256" key="3">
    <source>
        <dbReference type="ARBA" id="ARBA00049556"/>
    </source>
</evidence>
<dbReference type="InterPro" id="IPR006176">
    <property type="entry name" value="3-OHacyl-CoA_DH_NAD-bd"/>
</dbReference>
<keyword evidence="2" id="KW-0520">NAD</keyword>
<evidence type="ECO:0000313" key="6">
    <source>
        <dbReference type="EMBL" id="PKQ61285.1"/>
    </source>
</evidence>
<name>A0A2N3HT96_9BACT</name>
<dbReference type="InterPro" id="IPR006108">
    <property type="entry name" value="3HC_DH_C"/>
</dbReference>
<dbReference type="GO" id="GO:0006635">
    <property type="term" value="P:fatty acid beta-oxidation"/>
    <property type="evidence" value="ECO:0007669"/>
    <property type="project" value="TreeGrafter"/>
</dbReference>
<feature type="domain" description="3-hydroxyacyl-CoA dehydrogenase C-terminal" evidence="4">
    <location>
        <begin position="253"/>
        <end position="312"/>
    </location>
</feature>
<dbReference type="AlphaFoldDB" id="A0A2N3HT96"/>
<evidence type="ECO:0000256" key="1">
    <source>
        <dbReference type="ARBA" id="ARBA00023002"/>
    </source>
</evidence>
<evidence type="ECO:0000313" key="7">
    <source>
        <dbReference type="Proteomes" id="UP000233618"/>
    </source>
</evidence>
<dbReference type="Pfam" id="PF02737">
    <property type="entry name" value="3HCDH_N"/>
    <property type="match status" value="1"/>
</dbReference>
<organism evidence="6 7">
    <name type="scientific">Labilibaculum manganireducens</name>
    <dbReference type="NCBI Taxonomy" id="1940525"/>
    <lineage>
        <taxon>Bacteria</taxon>
        <taxon>Pseudomonadati</taxon>
        <taxon>Bacteroidota</taxon>
        <taxon>Bacteroidia</taxon>
        <taxon>Marinilabiliales</taxon>
        <taxon>Marinifilaceae</taxon>
        <taxon>Labilibaculum</taxon>
    </lineage>
</organism>
<proteinExistence type="predicted"/>
<accession>A0A2N3HT96</accession>
<dbReference type="InterPro" id="IPR052242">
    <property type="entry name" value="Mito_3-hydroxyacyl-CoA_DH"/>
</dbReference>
<evidence type="ECO:0000259" key="4">
    <source>
        <dbReference type="Pfam" id="PF00725"/>
    </source>
</evidence>
<dbReference type="Gene3D" id="1.10.1040.50">
    <property type="match status" value="1"/>
</dbReference>
<dbReference type="GO" id="GO:0070403">
    <property type="term" value="F:NAD+ binding"/>
    <property type="evidence" value="ECO:0007669"/>
    <property type="project" value="InterPro"/>
</dbReference>
<dbReference type="GO" id="GO:0003857">
    <property type="term" value="F:(3S)-3-hydroxyacyl-CoA dehydrogenase (NAD+) activity"/>
    <property type="evidence" value="ECO:0007669"/>
    <property type="project" value="UniProtKB-EC"/>
</dbReference>
<keyword evidence="7" id="KW-1185">Reference proteome</keyword>
<evidence type="ECO:0008006" key="8">
    <source>
        <dbReference type="Google" id="ProtNLM"/>
    </source>
</evidence>
<dbReference type="EMBL" id="MVDE01000047">
    <property type="protein sequence ID" value="PKQ61285.1"/>
    <property type="molecule type" value="Genomic_DNA"/>
</dbReference>
<dbReference type="PANTHER" id="PTHR43561">
    <property type="match status" value="1"/>
</dbReference>
<dbReference type="Proteomes" id="UP000233618">
    <property type="component" value="Unassembled WGS sequence"/>
</dbReference>
<protein>
    <recommendedName>
        <fullName evidence="8">3-hydroxybutyryl-CoA dehydrogenase</fullName>
    </recommendedName>
</protein>
<comment type="catalytic activity">
    <reaction evidence="3">
        <text>a (3S)-3-hydroxyacyl-CoA + NAD(+) = a 3-oxoacyl-CoA + NADH + H(+)</text>
        <dbReference type="Rhea" id="RHEA:22432"/>
        <dbReference type="ChEBI" id="CHEBI:15378"/>
        <dbReference type="ChEBI" id="CHEBI:57318"/>
        <dbReference type="ChEBI" id="CHEBI:57540"/>
        <dbReference type="ChEBI" id="CHEBI:57945"/>
        <dbReference type="ChEBI" id="CHEBI:90726"/>
        <dbReference type="EC" id="1.1.1.35"/>
    </reaction>
</comment>
<evidence type="ECO:0000259" key="5">
    <source>
        <dbReference type="Pfam" id="PF02737"/>
    </source>
</evidence>
<feature type="domain" description="3-hydroxyacyl-CoA dehydrogenase NAD binding" evidence="5">
    <location>
        <begin position="10"/>
        <end position="217"/>
    </location>
</feature>
<keyword evidence="1" id="KW-0560">Oxidoreductase</keyword>
<dbReference type="InterPro" id="IPR008927">
    <property type="entry name" value="6-PGluconate_DH-like_C_sf"/>
</dbReference>
<evidence type="ECO:0000256" key="2">
    <source>
        <dbReference type="ARBA" id="ARBA00023027"/>
    </source>
</evidence>
<dbReference type="InterPro" id="IPR036291">
    <property type="entry name" value="NAD(P)-bd_dom_sf"/>
</dbReference>
<reference evidence="6 7" key="1">
    <citation type="journal article" date="2017" name="Front. Microbiol.">
        <title>Labilibaculum manganireducens gen. nov., sp. nov. and Labilibaculum filiforme sp. nov., Novel Bacteroidetes Isolated from Subsurface Sediments of the Baltic Sea.</title>
        <authorList>
            <person name="Vandieken V."/>
            <person name="Marshall I.P."/>
            <person name="Niemann H."/>
            <person name="Engelen B."/>
            <person name="Cypionka H."/>
        </authorList>
    </citation>
    <scope>NUCLEOTIDE SEQUENCE [LARGE SCALE GENOMIC DNA]</scope>
    <source>
        <strain evidence="6 7">59.10-2M</strain>
    </source>
</reference>
<dbReference type="SUPFAM" id="SSF48179">
    <property type="entry name" value="6-phosphogluconate dehydrogenase C-terminal domain-like"/>
    <property type="match status" value="1"/>
</dbReference>
<dbReference type="SUPFAM" id="SSF51735">
    <property type="entry name" value="NAD(P)-binding Rossmann-fold domains"/>
    <property type="match status" value="1"/>
</dbReference>
<dbReference type="RefSeq" id="WP_101311549.1">
    <property type="nucleotide sequence ID" value="NZ_MVDE01000047.1"/>
</dbReference>